<feature type="compositionally biased region" description="Basic residues" evidence="1">
    <location>
        <begin position="35"/>
        <end position="46"/>
    </location>
</feature>
<evidence type="ECO:0000313" key="3">
    <source>
        <dbReference type="EMBL" id="GMI06781.1"/>
    </source>
</evidence>
<dbReference type="Pfam" id="PF07716">
    <property type="entry name" value="bZIP_2"/>
    <property type="match status" value="1"/>
</dbReference>
<dbReference type="PROSITE" id="PS50217">
    <property type="entry name" value="BZIP"/>
    <property type="match status" value="1"/>
</dbReference>
<dbReference type="GO" id="GO:0003700">
    <property type="term" value="F:DNA-binding transcription factor activity"/>
    <property type="evidence" value="ECO:0007669"/>
    <property type="project" value="InterPro"/>
</dbReference>
<sequence>MRKRANSVASSEHCDMIGGTVTVERVQRSRERNREHARKTRMRKKEQLRGLQQRIKSLKDESAFLRAALQDCATAACLLNINKLVGIEKEKLQEDSDAESGCSAPLQSSLHPLPVTPPGGFEISTSLADVLVTTAATVIPDDDLDDLTCDYGARKRKRIVSLSSECDFDEEDHELAYGSNSAAKNKSLNLALERLAAEMKRPNINWKNGTYLCPATKTEKPLSEDELEKLRKERNRMHAKMTRDRKKLFVASIEEAISRLASDNEKMRQVLGKNAEVLAYSKEQERHWNQMRGDDDDRYSIGGYSDDNGEIEELHSFPSAVSTASPVSSPPSLSSSPSFLTTWSKVLDSTSRL</sequence>
<feature type="region of interest" description="Disordered" evidence="1">
    <location>
        <begin position="27"/>
        <end position="50"/>
    </location>
</feature>
<comment type="caution">
    <text evidence="3">The sequence shown here is derived from an EMBL/GenBank/DDBJ whole genome shotgun (WGS) entry which is preliminary data.</text>
</comment>
<name>A0A9W7CLI6_9STRA</name>
<dbReference type="SMART" id="SM00338">
    <property type="entry name" value="BRLZ"/>
    <property type="match status" value="1"/>
</dbReference>
<feature type="domain" description="BZIP" evidence="2">
    <location>
        <begin position="23"/>
        <end position="70"/>
    </location>
</feature>
<dbReference type="InterPro" id="IPR004827">
    <property type="entry name" value="bZIP"/>
</dbReference>
<dbReference type="Gene3D" id="1.20.5.170">
    <property type="match status" value="1"/>
</dbReference>
<feature type="region of interest" description="Disordered" evidence="1">
    <location>
        <begin position="291"/>
        <end position="310"/>
    </location>
</feature>
<organism evidence="3 4">
    <name type="scientific">Triparma verrucosa</name>
    <dbReference type="NCBI Taxonomy" id="1606542"/>
    <lineage>
        <taxon>Eukaryota</taxon>
        <taxon>Sar</taxon>
        <taxon>Stramenopiles</taxon>
        <taxon>Ochrophyta</taxon>
        <taxon>Bolidophyceae</taxon>
        <taxon>Parmales</taxon>
        <taxon>Triparmaceae</taxon>
        <taxon>Triparma</taxon>
    </lineage>
</organism>
<dbReference type="Proteomes" id="UP001165160">
    <property type="component" value="Unassembled WGS sequence"/>
</dbReference>
<gene>
    <name evidence="3" type="ORF">TrVE_jg14367</name>
</gene>
<evidence type="ECO:0000259" key="2">
    <source>
        <dbReference type="PROSITE" id="PS50217"/>
    </source>
</evidence>
<protein>
    <recommendedName>
        <fullName evidence="2">BZIP domain-containing protein</fullName>
    </recommendedName>
</protein>
<evidence type="ECO:0000256" key="1">
    <source>
        <dbReference type="SAM" id="MobiDB-lite"/>
    </source>
</evidence>
<reference evidence="4" key="1">
    <citation type="journal article" date="2023" name="Commun. Biol.">
        <title>Genome analysis of Parmales, the sister group of diatoms, reveals the evolutionary specialization of diatoms from phago-mixotrophs to photoautotrophs.</title>
        <authorList>
            <person name="Ban H."/>
            <person name="Sato S."/>
            <person name="Yoshikawa S."/>
            <person name="Yamada K."/>
            <person name="Nakamura Y."/>
            <person name="Ichinomiya M."/>
            <person name="Sato N."/>
            <person name="Blanc-Mathieu R."/>
            <person name="Endo H."/>
            <person name="Kuwata A."/>
            <person name="Ogata H."/>
        </authorList>
    </citation>
    <scope>NUCLEOTIDE SEQUENCE [LARGE SCALE GENOMIC DNA]</scope>
    <source>
        <strain evidence="4">NIES 3699</strain>
    </source>
</reference>
<dbReference type="AlphaFoldDB" id="A0A9W7CLI6"/>
<evidence type="ECO:0000313" key="4">
    <source>
        <dbReference type="Proteomes" id="UP001165160"/>
    </source>
</evidence>
<dbReference type="InterPro" id="IPR046347">
    <property type="entry name" value="bZIP_sf"/>
</dbReference>
<dbReference type="CDD" id="cd14809">
    <property type="entry name" value="bZIP_AUREO-like"/>
    <property type="match status" value="2"/>
</dbReference>
<feature type="region of interest" description="Disordered" evidence="1">
    <location>
        <begin position="96"/>
        <end position="117"/>
    </location>
</feature>
<keyword evidence="4" id="KW-1185">Reference proteome</keyword>
<proteinExistence type="predicted"/>
<accession>A0A9W7CLI6</accession>
<feature type="region of interest" description="Disordered" evidence="1">
    <location>
        <begin position="316"/>
        <end position="339"/>
    </location>
</feature>
<dbReference type="EMBL" id="BRXX01000355">
    <property type="protein sequence ID" value="GMI06781.1"/>
    <property type="molecule type" value="Genomic_DNA"/>
</dbReference>
<dbReference type="SUPFAM" id="SSF57959">
    <property type="entry name" value="Leucine zipper domain"/>
    <property type="match status" value="1"/>
</dbReference>